<evidence type="ECO:0000256" key="1">
    <source>
        <dbReference type="SAM" id="MobiDB-lite"/>
    </source>
</evidence>
<dbReference type="AlphaFoldDB" id="A0A0J6RWV2"/>
<dbReference type="RefSeq" id="WP_048448560.1">
    <property type="nucleotide sequence ID" value="NZ_LABY01000389.1"/>
</dbReference>
<evidence type="ECO:0000313" key="2">
    <source>
        <dbReference type="EMBL" id="KMO27335.1"/>
    </source>
</evidence>
<feature type="region of interest" description="Disordered" evidence="1">
    <location>
        <begin position="67"/>
        <end position="101"/>
    </location>
</feature>
<sequence>MSDIQALAATLKKLAKPDMKRKDLIAAVRDQHPDATKKEVVRAAFYTLTHDVDDDPEQAQHLHAFALTERASDEEDAILPKRPGKKERRKERELGSQGEHR</sequence>
<evidence type="ECO:0000313" key="3">
    <source>
        <dbReference type="Proteomes" id="UP000035955"/>
    </source>
</evidence>
<keyword evidence="3" id="KW-1185">Reference proteome</keyword>
<dbReference type="PATRIC" id="fig|298794.3.peg.5436"/>
<feature type="compositionally biased region" description="Basic and acidic residues" evidence="1">
    <location>
        <begin position="90"/>
        <end position="101"/>
    </location>
</feature>
<reference evidence="2 3" key="1">
    <citation type="submission" date="2015-03" db="EMBL/GenBank/DDBJ databases">
        <title>Genome sequencing of Methylobacterium variabile DSM 16961.</title>
        <authorList>
            <person name="Chaudhry V."/>
            <person name="Patil P.B."/>
        </authorList>
    </citation>
    <scope>NUCLEOTIDE SEQUENCE [LARGE SCALE GENOMIC DNA]</scope>
    <source>
        <strain evidence="2 3">DSM 16961</strain>
    </source>
</reference>
<proteinExistence type="predicted"/>
<dbReference type="EMBL" id="LABY01000389">
    <property type="protein sequence ID" value="KMO27335.1"/>
    <property type="molecule type" value="Genomic_DNA"/>
</dbReference>
<name>A0A0J6RWV2_9HYPH</name>
<organism evidence="2 3">
    <name type="scientific">Methylobacterium variabile</name>
    <dbReference type="NCBI Taxonomy" id="298794"/>
    <lineage>
        <taxon>Bacteria</taxon>
        <taxon>Pseudomonadati</taxon>
        <taxon>Pseudomonadota</taxon>
        <taxon>Alphaproteobacteria</taxon>
        <taxon>Hyphomicrobiales</taxon>
        <taxon>Methylobacteriaceae</taxon>
        <taxon>Methylobacterium</taxon>
    </lineage>
</organism>
<protein>
    <submittedName>
        <fullName evidence="2">Uncharacterized protein</fullName>
    </submittedName>
</protein>
<accession>A0A0J6RWV2</accession>
<gene>
    <name evidence="2" type="ORF">VQ02_33355</name>
</gene>
<comment type="caution">
    <text evidence="2">The sequence shown here is derived from an EMBL/GenBank/DDBJ whole genome shotgun (WGS) entry which is preliminary data.</text>
</comment>
<dbReference type="Proteomes" id="UP000035955">
    <property type="component" value="Unassembled WGS sequence"/>
</dbReference>